<dbReference type="Pfam" id="PF00425">
    <property type="entry name" value="Chorismate_bind"/>
    <property type="match status" value="1"/>
</dbReference>
<dbReference type="InterPro" id="IPR006805">
    <property type="entry name" value="Anth_synth_I_N"/>
</dbReference>
<dbReference type="PANTHER" id="PTHR11236:SF18">
    <property type="entry name" value="AMINODEOXYCHORISMATE SYNTHASE"/>
    <property type="match status" value="1"/>
</dbReference>
<gene>
    <name evidence="8" type="ORF">BKA02_001840</name>
</gene>
<proteinExistence type="inferred from homology"/>
<dbReference type="PRINTS" id="PR00099">
    <property type="entry name" value="CPSGATASE"/>
</dbReference>
<dbReference type="InterPro" id="IPR006221">
    <property type="entry name" value="TrpG/PapA_dom"/>
</dbReference>
<dbReference type="PROSITE" id="PS51273">
    <property type="entry name" value="GATASE_TYPE_1"/>
    <property type="match status" value="1"/>
</dbReference>
<sequence length="703" mass="74631">MIRTLLLDNHDSFTFNLFHQLAQVTGCAPRVVRNDDPAWDPAILGAVDAVVISPGPGDPRVPADFGVCAEVIRSTALPLLGVCLGHQGIAHAHGGSVVRAPEPRHGRPSTVVHDGMDLFAGLPSPLEAVRYHSLMVADLPPELRVTATADDGVVMGLRHTERPQWGVQFHPESIGTVLGTRMIENFAGLVRETGAVCGAEPGPKGAAAAEPAMPAHVAVRSVPLTAEPADVFSGLFGAAQTAVWLDGNAPGDPRARFSVMGATSGPYAGPLARTALADVHAQTVTIEHAGRREVHTGGFFDWLDDELHGIRVDASDVPGGFALGWVGWLGYELRAECGSAHERRSDLPDAALAFLDRALVIDREEGVVHLLALSATDGATGAGDAEVRAWFVRVSDELGRLPASAPPTASEAFDPPIELSVRHDRERYLELIRECHEQLAAGESYEVCLTNMIEGRPAAGAAPFDPLSVYRMLRATNPAPFGAFLRLGGASVLSTSPERFLRITAEGEAESSPIKGTRPRGATPGEDAAIRAELLTSEKDRAENLMIVDLVRHDLGRTAEIGSVHVDGLFRVESYATVHQLVSTVRSTLRDDASPVSCVRAAFPPGSMTGAPKERTMDIIDRLERGARGVYSGAIGFFSLDGAVDLSVVIRTLVVQETPDAGQVIRYGVGGAIVTLSEPVAEHAETVVKAAPLLRLLDRSFPD</sequence>
<dbReference type="Proteomes" id="UP000552045">
    <property type="component" value="Unassembled WGS sequence"/>
</dbReference>
<evidence type="ECO:0000259" key="5">
    <source>
        <dbReference type="Pfam" id="PF00117"/>
    </source>
</evidence>
<dbReference type="PRINTS" id="PR00097">
    <property type="entry name" value="ANTSNTHASEII"/>
</dbReference>
<dbReference type="GO" id="GO:0000162">
    <property type="term" value="P:L-tryptophan biosynthetic process"/>
    <property type="evidence" value="ECO:0007669"/>
    <property type="project" value="TreeGrafter"/>
</dbReference>
<evidence type="ECO:0000259" key="7">
    <source>
        <dbReference type="Pfam" id="PF04715"/>
    </source>
</evidence>
<keyword evidence="4" id="KW-0315">Glutamine amidotransferase</keyword>
<dbReference type="InterPro" id="IPR019999">
    <property type="entry name" value="Anth_synth_I-like"/>
</dbReference>
<accession>A0A7Y9EXC3</accession>
<dbReference type="GO" id="GO:0009396">
    <property type="term" value="P:folic acid-containing compound biosynthetic process"/>
    <property type="evidence" value="ECO:0007669"/>
    <property type="project" value="InterPro"/>
</dbReference>
<dbReference type="FunFam" id="3.40.50.880:FF:000003">
    <property type="entry name" value="Anthranilate synthase component II"/>
    <property type="match status" value="1"/>
</dbReference>
<dbReference type="InterPro" id="IPR015890">
    <property type="entry name" value="Chorismate_C"/>
</dbReference>
<evidence type="ECO:0000256" key="1">
    <source>
        <dbReference type="ARBA" id="ARBA00005970"/>
    </source>
</evidence>
<protein>
    <recommendedName>
        <fullName evidence="2">aminodeoxychorismate synthase</fullName>
        <ecNumber evidence="2">2.6.1.85</ecNumber>
    </recommendedName>
</protein>
<organism evidence="8 9">
    <name type="scientific">Microbacterium pseudoresistens</name>
    <dbReference type="NCBI Taxonomy" id="640634"/>
    <lineage>
        <taxon>Bacteria</taxon>
        <taxon>Bacillati</taxon>
        <taxon>Actinomycetota</taxon>
        <taxon>Actinomycetes</taxon>
        <taxon>Micrococcales</taxon>
        <taxon>Microbacteriaceae</taxon>
        <taxon>Microbacterium</taxon>
    </lineage>
</organism>
<comment type="similarity">
    <text evidence="1">In the C-terminal section; belongs to the anthranilate synthase component I family.</text>
</comment>
<keyword evidence="9" id="KW-1185">Reference proteome</keyword>
<dbReference type="AlphaFoldDB" id="A0A7Y9EXC3"/>
<dbReference type="Pfam" id="PF04715">
    <property type="entry name" value="Anth_synt_I_N"/>
    <property type="match status" value="1"/>
</dbReference>
<evidence type="ECO:0000259" key="6">
    <source>
        <dbReference type="Pfam" id="PF00425"/>
    </source>
</evidence>
<feature type="domain" description="Glutamine amidotransferase" evidence="5">
    <location>
        <begin position="5"/>
        <end position="186"/>
    </location>
</feature>
<dbReference type="GO" id="GO:0005737">
    <property type="term" value="C:cytoplasm"/>
    <property type="evidence" value="ECO:0007669"/>
    <property type="project" value="TreeGrafter"/>
</dbReference>
<name>A0A7Y9EXC3_9MICO</name>
<dbReference type="Pfam" id="PF00117">
    <property type="entry name" value="GATase"/>
    <property type="match status" value="1"/>
</dbReference>
<dbReference type="CDD" id="cd01743">
    <property type="entry name" value="GATase1_Anthranilate_Synthase"/>
    <property type="match status" value="1"/>
</dbReference>
<dbReference type="PRINTS" id="PR00096">
    <property type="entry name" value="GATASE"/>
</dbReference>
<evidence type="ECO:0000256" key="4">
    <source>
        <dbReference type="ARBA" id="ARBA00022962"/>
    </source>
</evidence>
<dbReference type="PANTHER" id="PTHR11236">
    <property type="entry name" value="AMINOBENZOATE/ANTHRANILATE SYNTHASE"/>
    <property type="match status" value="1"/>
</dbReference>
<keyword evidence="3 8" id="KW-0808">Transferase</keyword>
<dbReference type="SUPFAM" id="SSF52317">
    <property type="entry name" value="Class I glutamine amidotransferase-like"/>
    <property type="match status" value="1"/>
</dbReference>
<dbReference type="NCBIfam" id="TIGR00553">
    <property type="entry name" value="pabB"/>
    <property type="match status" value="1"/>
</dbReference>
<dbReference type="InterPro" id="IPR029062">
    <property type="entry name" value="Class_I_gatase-like"/>
</dbReference>
<evidence type="ECO:0000313" key="8">
    <source>
        <dbReference type="EMBL" id="NYD54785.1"/>
    </source>
</evidence>
<dbReference type="EMBL" id="JACCBH010000001">
    <property type="protein sequence ID" value="NYD54785.1"/>
    <property type="molecule type" value="Genomic_DNA"/>
</dbReference>
<evidence type="ECO:0000256" key="2">
    <source>
        <dbReference type="ARBA" id="ARBA00013139"/>
    </source>
</evidence>
<dbReference type="NCBIfam" id="TIGR00566">
    <property type="entry name" value="trpG_papA"/>
    <property type="match status" value="1"/>
</dbReference>
<keyword evidence="8" id="KW-0032">Aminotransferase</keyword>
<dbReference type="InterPro" id="IPR017926">
    <property type="entry name" value="GATASE"/>
</dbReference>
<evidence type="ECO:0000256" key="3">
    <source>
        <dbReference type="ARBA" id="ARBA00022679"/>
    </source>
</evidence>
<reference evidence="8 9" key="1">
    <citation type="submission" date="2020-07" db="EMBL/GenBank/DDBJ databases">
        <title>Sequencing the genomes of 1000 actinobacteria strains.</title>
        <authorList>
            <person name="Klenk H.-P."/>
        </authorList>
    </citation>
    <scope>NUCLEOTIDE SEQUENCE [LARGE SCALE GENOMIC DNA]</scope>
    <source>
        <strain evidence="8 9">DSM 22185</strain>
    </source>
</reference>
<dbReference type="RefSeq" id="WP_218844502.1">
    <property type="nucleotide sequence ID" value="NZ_BAABLC010000002.1"/>
</dbReference>
<dbReference type="EC" id="2.6.1.85" evidence="2"/>
<dbReference type="GO" id="GO:0046820">
    <property type="term" value="F:4-amino-4-deoxychorismate synthase activity"/>
    <property type="evidence" value="ECO:0007669"/>
    <property type="project" value="UniProtKB-EC"/>
</dbReference>
<evidence type="ECO:0000313" key="9">
    <source>
        <dbReference type="Proteomes" id="UP000552045"/>
    </source>
</evidence>
<feature type="domain" description="Chorismate-utilising enzyme C-terminal" evidence="6">
    <location>
        <begin position="425"/>
        <end position="689"/>
    </location>
</feature>
<feature type="domain" description="Anthranilate synthase component I N-terminal" evidence="7">
    <location>
        <begin position="226"/>
        <end position="369"/>
    </location>
</feature>
<dbReference type="Gene3D" id="3.40.50.880">
    <property type="match status" value="1"/>
</dbReference>
<comment type="caution">
    <text evidence="8">The sequence shown here is derived from an EMBL/GenBank/DDBJ whole genome shotgun (WGS) entry which is preliminary data.</text>
</comment>
<dbReference type="InterPro" id="IPR005802">
    <property type="entry name" value="ADC_synth_comp_1"/>
</dbReference>
<dbReference type="InterPro" id="IPR005801">
    <property type="entry name" value="ADC_synthase"/>
</dbReference>
<dbReference type="SUPFAM" id="SSF56322">
    <property type="entry name" value="ADC synthase"/>
    <property type="match status" value="1"/>
</dbReference>
<dbReference type="GO" id="GO:0008153">
    <property type="term" value="P:4-aminobenzoate biosynthetic process"/>
    <property type="evidence" value="ECO:0007669"/>
    <property type="project" value="TreeGrafter"/>
</dbReference>
<dbReference type="Gene3D" id="3.60.120.10">
    <property type="entry name" value="Anthranilate synthase"/>
    <property type="match status" value="1"/>
</dbReference>